<feature type="compositionally biased region" description="Pro residues" evidence="1">
    <location>
        <begin position="215"/>
        <end position="224"/>
    </location>
</feature>
<dbReference type="HOGENOM" id="CLU_757306_0_0_1"/>
<dbReference type="Gramene" id="LPERR03G01150.3">
    <property type="protein sequence ID" value="LPERR03G01150.3"/>
    <property type="gene ID" value="LPERR03G01150"/>
</dbReference>
<dbReference type="PANTHER" id="PTHR31928">
    <property type="entry name" value="EXPRESSED PROTEIN"/>
    <property type="match status" value="1"/>
</dbReference>
<dbReference type="InterPro" id="IPR010341">
    <property type="entry name" value="DUF936_pln"/>
</dbReference>
<organism evidence="3 4">
    <name type="scientific">Leersia perrieri</name>
    <dbReference type="NCBI Taxonomy" id="77586"/>
    <lineage>
        <taxon>Eukaryota</taxon>
        <taxon>Viridiplantae</taxon>
        <taxon>Streptophyta</taxon>
        <taxon>Embryophyta</taxon>
        <taxon>Tracheophyta</taxon>
        <taxon>Spermatophyta</taxon>
        <taxon>Magnoliopsida</taxon>
        <taxon>Liliopsida</taxon>
        <taxon>Poales</taxon>
        <taxon>Poaceae</taxon>
        <taxon>BOP clade</taxon>
        <taxon>Oryzoideae</taxon>
        <taxon>Oryzeae</taxon>
        <taxon>Oryzinae</taxon>
        <taxon>Leersia</taxon>
    </lineage>
</organism>
<dbReference type="InterPro" id="IPR048297">
    <property type="entry name" value="DUF936_dom_pln"/>
</dbReference>
<dbReference type="EnsemblPlants" id="LPERR03G01150.3">
    <property type="protein sequence ID" value="LPERR03G01150.3"/>
    <property type="gene ID" value="LPERR03G01150"/>
</dbReference>
<proteinExistence type="predicted"/>
<feature type="region of interest" description="Disordered" evidence="1">
    <location>
        <begin position="172"/>
        <end position="229"/>
    </location>
</feature>
<name>A0A0D9VNM8_9ORYZ</name>
<evidence type="ECO:0000259" key="2">
    <source>
        <dbReference type="Pfam" id="PF06075"/>
    </source>
</evidence>
<evidence type="ECO:0000256" key="1">
    <source>
        <dbReference type="SAM" id="MobiDB-lite"/>
    </source>
</evidence>
<reference evidence="3" key="3">
    <citation type="submission" date="2015-04" db="UniProtKB">
        <authorList>
            <consortium name="EnsemblPlants"/>
        </authorList>
    </citation>
    <scope>IDENTIFICATION</scope>
</reference>
<keyword evidence="4" id="KW-1185">Reference proteome</keyword>
<dbReference type="AlphaFoldDB" id="A0A0D9VNM8"/>
<evidence type="ECO:0000313" key="3">
    <source>
        <dbReference type="EnsemblPlants" id="LPERR03G01150.3"/>
    </source>
</evidence>
<dbReference type="PANTHER" id="PTHR31928:SF3">
    <property type="entry name" value="EXPRESSED PROTEIN"/>
    <property type="match status" value="1"/>
</dbReference>
<evidence type="ECO:0000313" key="4">
    <source>
        <dbReference type="Proteomes" id="UP000032180"/>
    </source>
</evidence>
<reference evidence="4" key="2">
    <citation type="submission" date="2013-12" db="EMBL/GenBank/DDBJ databases">
        <authorList>
            <person name="Yu Y."/>
            <person name="Lee S."/>
            <person name="de Baynast K."/>
            <person name="Wissotski M."/>
            <person name="Liu L."/>
            <person name="Talag J."/>
            <person name="Goicoechea J."/>
            <person name="Angelova A."/>
            <person name="Jetty R."/>
            <person name="Kudrna D."/>
            <person name="Golser W."/>
            <person name="Rivera L."/>
            <person name="Zhang J."/>
            <person name="Wing R."/>
        </authorList>
    </citation>
    <scope>NUCLEOTIDE SEQUENCE</scope>
</reference>
<reference evidence="3 4" key="1">
    <citation type="submission" date="2012-08" db="EMBL/GenBank/DDBJ databases">
        <title>Oryza genome evolution.</title>
        <authorList>
            <person name="Wing R.A."/>
        </authorList>
    </citation>
    <scope>NUCLEOTIDE SEQUENCE</scope>
</reference>
<sequence length="366" mass="38961">MTNLPLSQFLPLPTACSLPCTPPPGVLLKLLQAMHTDDRVAGDHRSPVLQPPNGGFLQLSNGLHSTYVQLDAHDADALVTARPHLVGHLLHLDRLRFARPVPRAVGIHPIPSSSQAVPFVGTPEPLVARPVVCSRGYVIQSVSHFDAAPPLMPSNSGNDAVAAAVKRAVLAPKTSPARSGGPTPHRTPARRCRLASPREIWNPAAIASPRRTPGAAPPEEPPTAPALASSPLRLTLLLLRPRRPSPLPPLSASRLTPPMPTPEEDDVTPSTLPPSGSKGKSAEARVRGPGLVSPAPVKSPWPPAVATTCSFNSSAKREEEREEGRQRTPRRAVFQAGQWSQISDLFPFAGWLGHLYTICFPPGIAI</sequence>
<dbReference type="Proteomes" id="UP000032180">
    <property type="component" value="Chromosome 3"/>
</dbReference>
<protein>
    <recommendedName>
        <fullName evidence="2">DUF936 domain-containing protein</fullName>
    </recommendedName>
</protein>
<dbReference type="Pfam" id="PF06075">
    <property type="entry name" value="DUF936"/>
    <property type="match status" value="1"/>
</dbReference>
<feature type="compositionally biased region" description="Basic and acidic residues" evidence="1">
    <location>
        <begin position="315"/>
        <end position="326"/>
    </location>
</feature>
<feature type="domain" description="DUF936" evidence="2">
    <location>
        <begin position="24"/>
        <end position="128"/>
    </location>
</feature>
<accession>A0A0D9VNM8</accession>
<feature type="region of interest" description="Disordered" evidence="1">
    <location>
        <begin position="243"/>
        <end position="330"/>
    </location>
</feature>